<feature type="compositionally biased region" description="Basic and acidic residues" evidence="1">
    <location>
        <begin position="442"/>
        <end position="465"/>
    </location>
</feature>
<proteinExistence type="predicted"/>
<feature type="region of interest" description="Disordered" evidence="1">
    <location>
        <begin position="502"/>
        <end position="618"/>
    </location>
</feature>
<gene>
    <name evidence="2" type="ORF">SBRCBS47491_007155</name>
</gene>
<organism evidence="2 3">
    <name type="scientific">Sporothrix bragantina</name>
    <dbReference type="NCBI Taxonomy" id="671064"/>
    <lineage>
        <taxon>Eukaryota</taxon>
        <taxon>Fungi</taxon>
        <taxon>Dikarya</taxon>
        <taxon>Ascomycota</taxon>
        <taxon>Pezizomycotina</taxon>
        <taxon>Sordariomycetes</taxon>
        <taxon>Sordariomycetidae</taxon>
        <taxon>Ophiostomatales</taxon>
        <taxon>Ophiostomataceae</taxon>
        <taxon>Sporothrix</taxon>
    </lineage>
</organism>
<feature type="region of interest" description="Disordered" evidence="1">
    <location>
        <begin position="404"/>
        <end position="479"/>
    </location>
</feature>
<dbReference type="EMBL" id="CAWUHC010000077">
    <property type="protein sequence ID" value="CAK7229165.1"/>
    <property type="molecule type" value="Genomic_DNA"/>
</dbReference>
<reference evidence="2 3" key="1">
    <citation type="submission" date="2024-01" db="EMBL/GenBank/DDBJ databases">
        <authorList>
            <person name="Allen C."/>
            <person name="Tagirdzhanova G."/>
        </authorList>
    </citation>
    <scope>NUCLEOTIDE SEQUENCE [LARGE SCALE GENOMIC DNA]</scope>
</reference>
<evidence type="ECO:0000313" key="2">
    <source>
        <dbReference type="EMBL" id="CAK7229165.1"/>
    </source>
</evidence>
<feature type="compositionally biased region" description="Polar residues" evidence="1">
    <location>
        <begin position="514"/>
        <end position="523"/>
    </location>
</feature>
<feature type="compositionally biased region" description="Polar residues" evidence="1">
    <location>
        <begin position="116"/>
        <end position="136"/>
    </location>
</feature>
<feature type="compositionally biased region" description="Polar residues" evidence="1">
    <location>
        <begin position="561"/>
        <end position="618"/>
    </location>
</feature>
<feature type="region of interest" description="Disordered" evidence="1">
    <location>
        <begin position="76"/>
        <end position="390"/>
    </location>
</feature>
<keyword evidence="3" id="KW-1185">Reference proteome</keyword>
<feature type="compositionally biased region" description="Basic and acidic residues" evidence="1">
    <location>
        <begin position="239"/>
        <end position="301"/>
    </location>
</feature>
<accession>A0ABP0CAV6</accession>
<feature type="compositionally biased region" description="Low complexity" evidence="1">
    <location>
        <begin position="332"/>
        <end position="343"/>
    </location>
</feature>
<protein>
    <submittedName>
        <fullName evidence="2">Uncharacterized protein</fullName>
    </submittedName>
</protein>
<feature type="compositionally biased region" description="Basic and acidic residues" evidence="1">
    <location>
        <begin position="404"/>
        <end position="416"/>
    </location>
</feature>
<feature type="compositionally biased region" description="Polar residues" evidence="1">
    <location>
        <begin position="466"/>
        <end position="475"/>
    </location>
</feature>
<feature type="compositionally biased region" description="Polar residues" evidence="1">
    <location>
        <begin position="348"/>
        <end position="367"/>
    </location>
</feature>
<sequence>MDVAAQEITELVQRILPDRPHHLSISATSRYPVPPGLWPNTSPLQYTTYVSEADRGILLTRPYFDIQLDPEEEAITKTKTKQALSSAGSASPGGILTGARSKGEAKKPVTKMSFKDYQQSKNQKKNTANPQDTLGTPNPEPKPNKPEATMASVDRQHLPPKPDFNGDRKHFSPTKSPRRAHSPSVPEARKRMADNNDSASRPHKRSRSDTSRSSNSPPPAGTSSKFSRRINEPPSPLDLDNRKDERSRPTTNGQDRDRERERDRDRERNRDVDRDRDRDRGQDRERDKDRERDRDRNDTGRRSPASPSVPKTNGHKYRERDRSRSPDNDRGPLSSLPPLLSPLHFNPERSSSATKQSRFSNDPSSKGSIKAESAKKEDSPFRIPPLLSPTLPAIVEQELFRLKNTPAKDYEPKPKPSQEPAHSTSAGKKPARPAADTEMDDVAARDPPHKESHRTKEEPQREAKETITQTSSSKRSLIVVLKYKKKNVKRVLRLLALQQTPLKAPVRQAERSVSIENTPSPAQVTKKRPAPTDTSSGDLQPPPSATSSSFKHPKTVAEKSVATSRTSVGPATPSKSTPMARVTSNNSQVLTPGDSASFTPRSNERPPTSQGDHSNFTVSDYRRRYDTYLKLGTKLKHDRDAIVRSKMPNGVTKLDGSTALSNLTQAERKSVAALSLEMVMSYMIAFKSLNQGRHMERRPGDMMVWEKLMPHLAELRGNTRYFKPLEAMTVQLRAICFEQMLASFVGHDAEAVASKLMTATKQRIDAWAEVANCVDAVHDSSLKVVVGPWLSIEDTVRLMLPNVRRWSERENAGWEQELQPPK</sequence>
<evidence type="ECO:0000256" key="1">
    <source>
        <dbReference type="SAM" id="MobiDB-lite"/>
    </source>
</evidence>
<name>A0ABP0CAV6_9PEZI</name>
<feature type="compositionally biased region" description="Low complexity" evidence="1">
    <location>
        <begin position="83"/>
        <end position="94"/>
    </location>
</feature>
<comment type="caution">
    <text evidence="2">The sequence shown here is derived from an EMBL/GenBank/DDBJ whole genome shotgun (WGS) entry which is preliminary data.</text>
</comment>
<dbReference type="Proteomes" id="UP001642406">
    <property type="component" value="Unassembled WGS sequence"/>
</dbReference>
<feature type="compositionally biased region" description="Basic and acidic residues" evidence="1">
    <location>
        <begin position="316"/>
        <end position="330"/>
    </location>
</feature>
<evidence type="ECO:0000313" key="3">
    <source>
        <dbReference type="Proteomes" id="UP001642406"/>
    </source>
</evidence>